<dbReference type="InterPro" id="IPR009045">
    <property type="entry name" value="Zn_M74/Hedgehog-like"/>
</dbReference>
<evidence type="ECO:0000313" key="3">
    <source>
        <dbReference type="Proteomes" id="UP000259157"/>
    </source>
</evidence>
<reference evidence="3" key="1">
    <citation type="submission" date="2018-06" db="EMBL/GenBank/DDBJ databases">
        <authorList>
            <person name="Zhirakovskaya E."/>
        </authorList>
    </citation>
    <scope>NUCLEOTIDE SEQUENCE [LARGE SCALE GENOMIC DNA]</scope>
</reference>
<proteinExistence type="predicted"/>
<dbReference type="SUPFAM" id="SSF55166">
    <property type="entry name" value="Hedgehog/DD-peptidase"/>
    <property type="match status" value="1"/>
</dbReference>
<dbReference type="GeneID" id="64871425"/>
<evidence type="ECO:0000259" key="1">
    <source>
        <dbReference type="Pfam" id="PF13539"/>
    </source>
</evidence>
<keyword evidence="3" id="KW-1185">Reference proteome</keyword>
<dbReference type="Pfam" id="PF13539">
    <property type="entry name" value="Peptidase_M15_4"/>
    <property type="match status" value="1"/>
</dbReference>
<dbReference type="InterPro" id="IPR039561">
    <property type="entry name" value="Peptidase_M15C"/>
</dbReference>
<name>A0A345L0I4_9CAUD</name>
<dbReference type="Proteomes" id="UP000259157">
    <property type="component" value="Segment"/>
</dbReference>
<dbReference type="SUPFAM" id="SSF53955">
    <property type="entry name" value="Lysozyme-like"/>
    <property type="match status" value="1"/>
</dbReference>
<protein>
    <submittedName>
        <fullName evidence="2">Lysin A</fullName>
    </submittedName>
</protein>
<feature type="domain" description="Peptidase M15C" evidence="1">
    <location>
        <begin position="75"/>
        <end position="135"/>
    </location>
</feature>
<sequence length="451" mass="49616">MAEPAKSENGWAPGWIGGGSLNWVDIPGALGVSMQFMKGWPTAILRAFAADYNAYVEPLYDADCASYTSSNSVWTSNHKNGTGMDMRWNSHPFRKRGTFTAAQMAVIRELLAFYEGTVFWAGDWTEPVDEMHWQMGYGSYNNPKTGDFILRKIRPDGFSTFRRGDTPTPAAADPVWVLAKATGLPTARAAEILPAVSAGLLASGCTTTARIAMWLAQVGHESVSFKYTEEIAKNGRYAPYIGRTWIQITWDYNYRAFGKWCFEQGLVTDPEVFVRDWLSLAELKWAGIGAAWYWTQARGTQINDAADRRDLNEATRLINGGYNGLSDRQTRYNLANTLGDNLLALIGVNTQLDEWDALMADNTLYPTTSAYRADDKPVLTLRDAVLQNNGMLYSKLVEDAALQGVPAAIEIVAKLASGQGPGASDAFKVEQARSIIRTIRANIAAQTGAVK</sequence>
<dbReference type="EMBL" id="MH513984">
    <property type="protein sequence ID" value="AXH48786.1"/>
    <property type="molecule type" value="Genomic_DNA"/>
</dbReference>
<evidence type="ECO:0000313" key="2">
    <source>
        <dbReference type="EMBL" id="AXH48786.1"/>
    </source>
</evidence>
<dbReference type="Gene3D" id="1.10.530.10">
    <property type="match status" value="1"/>
</dbReference>
<organism evidence="2 3">
    <name type="scientific">Mycobacterium phage Steamy</name>
    <dbReference type="NCBI Taxonomy" id="2250309"/>
    <lineage>
        <taxon>Viruses</taxon>
        <taxon>Duplodnaviria</taxon>
        <taxon>Heunggongvirae</taxon>
        <taxon>Uroviricota</taxon>
        <taxon>Caudoviricetes</taxon>
        <taxon>Pharaohvirus</taxon>
        <taxon>Pharaohvirus steamy</taxon>
    </lineage>
</organism>
<accession>A0A345L0I4</accession>
<dbReference type="InterPro" id="IPR023346">
    <property type="entry name" value="Lysozyme-like_dom_sf"/>
</dbReference>
<dbReference type="KEGG" id="vg:64871425"/>
<dbReference type="RefSeq" id="YP_010061798.1">
    <property type="nucleotide sequence ID" value="NC_054787.1"/>
</dbReference>
<gene>
    <name evidence="2" type="primary">11</name>
    <name evidence="2" type="ORF">SEA_STEAMY_11</name>
</gene>